<comment type="caution">
    <text evidence="1">The sequence shown here is derived from an EMBL/GenBank/DDBJ whole genome shotgun (WGS) entry which is preliminary data.</text>
</comment>
<reference evidence="1 2" key="1">
    <citation type="submission" date="2016-03" db="EMBL/GenBank/DDBJ databases">
        <title>Microsymbionts genomes from the relict species Vavilovia formosa (Stev.) Fed.</title>
        <authorList>
            <person name="Kopat V."/>
            <person name="Chirak E."/>
            <person name="Kimeklis A."/>
            <person name="Andronov E."/>
        </authorList>
    </citation>
    <scope>NUCLEOTIDE SEQUENCE [LARGE SCALE GENOMIC DNA]</scope>
    <source>
        <strain evidence="1 2">Vaf07</strain>
    </source>
</reference>
<evidence type="ECO:0000313" key="2">
    <source>
        <dbReference type="Proteomes" id="UP000076574"/>
    </source>
</evidence>
<gene>
    <name evidence="1" type="ORF">A4A58_04640</name>
</gene>
<name>A0A164B315_9BRAD</name>
<dbReference type="Proteomes" id="UP000076574">
    <property type="component" value="Unassembled WGS sequence"/>
</dbReference>
<dbReference type="AlphaFoldDB" id="A0A164B315"/>
<proteinExistence type="predicted"/>
<evidence type="ECO:0000313" key="1">
    <source>
        <dbReference type="EMBL" id="KZD25687.1"/>
    </source>
</evidence>
<dbReference type="EMBL" id="LVYV01000001">
    <property type="protein sequence ID" value="KZD25687.1"/>
    <property type="molecule type" value="Genomic_DNA"/>
</dbReference>
<dbReference type="STRING" id="943830.A4A58_04640"/>
<organism evidence="1 2">
    <name type="scientific">Tardiphaga robiniae</name>
    <dbReference type="NCBI Taxonomy" id="943830"/>
    <lineage>
        <taxon>Bacteria</taxon>
        <taxon>Pseudomonadati</taxon>
        <taxon>Pseudomonadota</taxon>
        <taxon>Alphaproteobacteria</taxon>
        <taxon>Hyphomicrobiales</taxon>
        <taxon>Nitrobacteraceae</taxon>
        <taxon>Tardiphaga</taxon>
    </lineage>
</organism>
<dbReference type="OrthoDB" id="8447889at2"/>
<keyword evidence="2" id="KW-1185">Reference proteome</keyword>
<sequence>MPIKIFKKSAVSNKTKTLPNTTFDVLPTPASSKNSGLIPFIDKLSVVVTVQDNDAASIFTNIWTQICDKTVFNEAGYKAKGKYSFAKFVGLQACTARPLLQFLHEGKKALRFRIEFNPSAIGSIGFSELHGVLTSIMPGGWDYVIEYGRISRIDIAVDIPEARPGMFAVLPKQGLSTKEWTVAGKLQTLVLGKKGGNQTLIYNKKAQQLGQGKPWEGKATVRVERRMLNPAIKKLSSLPDLPNPFAALSLTELLNAPPTEKEWLWSLFKDSVSVRGLPAALARLPKAKRTLYRKHLESQPHQLWGPSVIWTNWLAALGEHDLHKFHHQ</sequence>
<protein>
    <recommendedName>
        <fullName evidence="3">Replication initiation factor domain-containing protein</fullName>
    </recommendedName>
</protein>
<evidence type="ECO:0008006" key="3">
    <source>
        <dbReference type="Google" id="ProtNLM"/>
    </source>
</evidence>
<accession>A0A164B315</accession>